<feature type="compositionally biased region" description="Low complexity" evidence="8">
    <location>
        <begin position="27"/>
        <end position="42"/>
    </location>
</feature>
<keyword evidence="7" id="KW-0131">Cell cycle</keyword>
<keyword evidence="5" id="KW-0498">Mitosis</keyword>
<evidence type="ECO:0000256" key="7">
    <source>
        <dbReference type="ARBA" id="ARBA00023306"/>
    </source>
</evidence>
<dbReference type="Pfam" id="PF12719">
    <property type="entry name" value="Cnd3"/>
    <property type="match status" value="1"/>
</dbReference>
<gene>
    <name evidence="10" type="ORF">TWF696_007234</name>
</gene>
<protein>
    <recommendedName>
        <fullName evidence="9">Nuclear condensin complex subunit 3 C-terminal domain-containing protein</fullName>
    </recommendedName>
</protein>
<dbReference type="InterPro" id="IPR011989">
    <property type="entry name" value="ARM-like"/>
</dbReference>
<dbReference type="Proteomes" id="UP001375240">
    <property type="component" value="Unassembled WGS sequence"/>
</dbReference>
<evidence type="ECO:0000313" key="10">
    <source>
        <dbReference type="EMBL" id="KAK6347156.1"/>
    </source>
</evidence>
<dbReference type="GO" id="GO:0000793">
    <property type="term" value="C:condensed chromosome"/>
    <property type="evidence" value="ECO:0007669"/>
    <property type="project" value="TreeGrafter"/>
</dbReference>
<feature type="compositionally biased region" description="Acidic residues" evidence="8">
    <location>
        <begin position="621"/>
        <end position="638"/>
    </location>
</feature>
<dbReference type="GO" id="GO:0000796">
    <property type="term" value="C:condensin complex"/>
    <property type="evidence" value="ECO:0007669"/>
    <property type="project" value="InterPro"/>
</dbReference>
<feature type="compositionally biased region" description="Basic residues" evidence="8">
    <location>
        <begin position="600"/>
        <end position="616"/>
    </location>
</feature>
<sequence>MPPRKSAASTGTRKPRTTKAAKEAAAKEAAAAAAAASSTSPPAEVPVYEYTPLQKTIQNTFSSAQGTTATHKKLVVTLRATQEKCAQEGKKSEKAFCLEFTRCLNRALVVKKGESVADRILRFCDMFVRHIYEKELKDLKAAKAAKTSDGDVDMDMDIDVNEDEEELADTCTSRFSRFLLTHLADGLRAANKTVRFRVCQFLALTLNSIPALEERIFGKLKKELVRRMYDRESNIRVQASLALMRLGFGASEEDDEEEDDDDDDDDEGLIQNTVVGRLVDRLSGDNSADVRRAILLNLNHTPLTLPHLLERSRDSDALTRRLVYSRTLPSLGDFRLLTISMREKILRWGLEDRDPTVRRAAEKAFVDNWVSNADGDILEVLERLDVVNSKVAEMAMEAYWQHGNSIDKPFGDEYWDDLTAESAFLARTFHDYCRDPATPNDHHIDEKMPEVTHLAFIIQKNINLLINSPPGVPVNTVRNGNRTSTDGPKDSAEVEFIVEQLLLIALKADYGDEIGRRKMFALLRESLAIVDIPEGTVSRIIEVMRKVSGGEREFCSVTLEIIAEVHDTITPEDGDEPAVEGDDNDSFHSAQSEQSEQPKSKAKGKAKPKPKPKKAKRVTDSDDEMMDLDGDDDDEDDSDERAIKEMVTNLRCLFIAQCMLENVEGDLNSNAHLATMLNGLIVPAVRSQEAPIRERGLRCLGLCCLLDKPLAEENLTLFAHCFNKGHEELQVEAAHIICDMLVVHGATLFDSEKCKIDQKTMFKMFRQAMKLDENPETQAACVEVLCKLFLARVVEDDELLRAMVLAYFDSSTNDNLALRQTLSYFLPVYCHSRDDNQVRMQRITVSTLHALIGLFGNLDDGEEMVTPANIASQMADWTDPRKVFRPESEVGKCNWDVHVELAGDIMVKIAAGSTKEEKKILCQMLGKLTISPFASASKLQDLADRTAELVRTKAVTDAVARNALVKFDAAVQKVLSQVDDTGARERSRSRPGTRGSAGSASGGGDGAGDGDMEVVPDETIVSEMGDLSIVSPLKGKAKAAVETEEEEEEDVKQEEEEDDFEEDL</sequence>
<keyword evidence="4" id="KW-0132">Cell division</keyword>
<feature type="region of interest" description="Disordered" evidence="8">
    <location>
        <begin position="978"/>
        <end position="1064"/>
    </location>
</feature>
<evidence type="ECO:0000313" key="11">
    <source>
        <dbReference type="Proteomes" id="UP001375240"/>
    </source>
</evidence>
<evidence type="ECO:0000256" key="6">
    <source>
        <dbReference type="ARBA" id="ARBA00023067"/>
    </source>
</evidence>
<dbReference type="PANTHER" id="PTHR14418">
    <property type="entry name" value="CONDENSIN COMPLEX SUBUNIT 3-RELATED"/>
    <property type="match status" value="1"/>
</dbReference>
<dbReference type="GO" id="GO:0007076">
    <property type="term" value="P:mitotic chromosome condensation"/>
    <property type="evidence" value="ECO:0007669"/>
    <property type="project" value="InterPro"/>
</dbReference>
<accession>A0AAV9URA4</accession>
<dbReference type="InterPro" id="IPR016024">
    <property type="entry name" value="ARM-type_fold"/>
</dbReference>
<evidence type="ECO:0000256" key="4">
    <source>
        <dbReference type="ARBA" id="ARBA00022618"/>
    </source>
</evidence>
<dbReference type="AlphaFoldDB" id="A0AAV9URA4"/>
<feature type="region of interest" description="Disordered" evidence="8">
    <location>
        <begin position="566"/>
        <end position="638"/>
    </location>
</feature>
<name>A0AAV9URA4_9PEZI</name>
<keyword evidence="11" id="KW-1185">Reference proteome</keyword>
<comment type="caution">
    <text evidence="10">The sequence shown here is derived from an EMBL/GenBank/DDBJ whole genome shotgun (WGS) entry which is preliminary data.</text>
</comment>
<dbReference type="InterPro" id="IPR027165">
    <property type="entry name" value="CND3"/>
</dbReference>
<feature type="domain" description="Nuclear condensin complex subunit 3 C-terminal" evidence="9">
    <location>
        <begin position="651"/>
        <end position="930"/>
    </location>
</feature>
<reference evidence="10 11" key="1">
    <citation type="submission" date="2019-10" db="EMBL/GenBank/DDBJ databases">
        <authorList>
            <person name="Palmer J.M."/>
        </authorList>
    </citation>
    <scope>NUCLEOTIDE SEQUENCE [LARGE SCALE GENOMIC DNA]</scope>
    <source>
        <strain evidence="10 11">TWF696</strain>
    </source>
</reference>
<evidence type="ECO:0000256" key="2">
    <source>
        <dbReference type="ARBA" id="ARBA00006533"/>
    </source>
</evidence>
<dbReference type="SUPFAM" id="SSF48371">
    <property type="entry name" value="ARM repeat"/>
    <property type="match status" value="1"/>
</dbReference>
<dbReference type="GO" id="GO:0051301">
    <property type="term" value="P:cell division"/>
    <property type="evidence" value="ECO:0007669"/>
    <property type="project" value="UniProtKB-KW"/>
</dbReference>
<evidence type="ECO:0000256" key="5">
    <source>
        <dbReference type="ARBA" id="ARBA00022776"/>
    </source>
</evidence>
<feature type="compositionally biased region" description="Acidic residues" evidence="8">
    <location>
        <begin position="570"/>
        <end position="584"/>
    </location>
</feature>
<evidence type="ECO:0000256" key="8">
    <source>
        <dbReference type="SAM" id="MobiDB-lite"/>
    </source>
</evidence>
<dbReference type="PANTHER" id="PTHR14418:SF5">
    <property type="entry name" value="CONDENSIN COMPLEX SUBUNIT 3"/>
    <property type="match status" value="1"/>
</dbReference>
<evidence type="ECO:0000256" key="3">
    <source>
        <dbReference type="ARBA" id="ARBA00022454"/>
    </source>
</evidence>
<dbReference type="Gene3D" id="1.25.10.10">
    <property type="entry name" value="Leucine-rich Repeat Variant"/>
    <property type="match status" value="1"/>
</dbReference>
<feature type="compositionally biased region" description="Acidic residues" evidence="8">
    <location>
        <begin position="1042"/>
        <end position="1064"/>
    </location>
</feature>
<feature type="compositionally biased region" description="Polar residues" evidence="8">
    <location>
        <begin position="587"/>
        <end position="597"/>
    </location>
</feature>
<evidence type="ECO:0000256" key="1">
    <source>
        <dbReference type="ARBA" id="ARBA00004286"/>
    </source>
</evidence>
<organism evidence="10 11">
    <name type="scientific">Orbilia brochopaga</name>
    <dbReference type="NCBI Taxonomy" id="3140254"/>
    <lineage>
        <taxon>Eukaryota</taxon>
        <taxon>Fungi</taxon>
        <taxon>Dikarya</taxon>
        <taxon>Ascomycota</taxon>
        <taxon>Pezizomycotina</taxon>
        <taxon>Orbiliomycetes</taxon>
        <taxon>Orbiliales</taxon>
        <taxon>Orbiliaceae</taxon>
        <taxon>Orbilia</taxon>
    </lineage>
</organism>
<dbReference type="EMBL" id="JAVHNQ010000005">
    <property type="protein sequence ID" value="KAK6347156.1"/>
    <property type="molecule type" value="Genomic_DNA"/>
</dbReference>
<keyword evidence="3" id="KW-0158">Chromosome</keyword>
<comment type="subcellular location">
    <subcellularLocation>
        <location evidence="1">Chromosome</location>
    </subcellularLocation>
</comment>
<keyword evidence="6" id="KW-0226">DNA condensation</keyword>
<proteinExistence type="inferred from homology"/>
<dbReference type="InterPro" id="IPR025977">
    <property type="entry name" value="Cnd3_C"/>
</dbReference>
<evidence type="ECO:0000259" key="9">
    <source>
        <dbReference type="Pfam" id="PF12719"/>
    </source>
</evidence>
<comment type="similarity">
    <text evidence="2">Belongs to the CND3 (condensin subunit 3) family.</text>
</comment>
<feature type="region of interest" description="Disordered" evidence="8">
    <location>
        <begin position="1"/>
        <end position="43"/>
    </location>
</feature>